<feature type="transmembrane region" description="Helical" evidence="1">
    <location>
        <begin position="37"/>
        <end position="60"/>
    </location>
</feature>
<dbReference type="EMBL" id="CP021920">
    <property type="protein sequence ID" value="ASB90050.1"/>
    <property type="molecule type" value="Genomic_DNA"/>
</dbReference>
<keyword evidence="3" id="KW-1185">Reference proteome</keyword>
<protein>
    <submittedName>
        <fullName evidence="2">UPF0715 membrane protein YwlA</fullName>
    </submittedName>
</protein>
<organism evidence="2 3">
    <name type="scientific">Bacillus sonorensis</name>
    <dbReference type="NCBI Taxonomy" id="119858"/>
    <lineage>
        <taxon>Bacteria</taxon>
        <taxon>Bacillati</taxon>
        <taxon>Bacillota</taxon>
        <taxon>Bacilli</taxon>
        <taxon>Bacillales</taxon>
        <taxon>Bacillaceae</taxon>
        <taxon>Bacillus</taxon>
    </lineage>
</organism>
<accession>A0ABM6LL12</accession>
<evidence type="ECO:0000256" key="1">
    <source>
        <dbReference type="SAM" id="Phobius"/>
    </source>
</evidence>
<dbReference type="Pfam" id="PF17094">
    <property type="entry name" value="UPF0715"/>
    <property type="match status" value="1"/>
</dbReference>
<keyword evidence="1" id="KW-0472">Membrane</keyword>
<gene>
    <name evidence="2" type="ORF">S101395_03543</name>
</gene>
<keyword evidence="1" id="KW-1133">Transmembrane helix</keyword>
<evidence type="ECO:0000313" key="2">
    <source>
        <dbReference type="EMBL" id="ASB90050.1"/>
    </source>
</evidence>
<sequence length="124" mass="14294">MRMLSGIFSYLCTAAFSVVSATIVYTVMFLENNGFASFMAISFFMFAAYFIFAAPVQIFLNRSPQKFSSRYLVAYFIISFAVCATAALLLGNGLIVFVWYKLYLFSFLSAFIYWFWDSVFFQKK</sequence>
<feature type="transmembrane region" description="Helical" evidence="1">
    <location>
        <begin position="72"/>
        <end position="91"/>
    </location>
</feature>
<feature type="transmembrane region" description="Helical" evidence="1">
    <location>
        <begin position="97"/>
        <end position="116"/>
    </location>
</feature>
<reference evidence="2 3" key="1">
    <citation type="submission" date="2017-06" db="EMBL/GenBank/DDBJ databases">
        <title>Genome sequence of Bacillus sonorensis strain SRCM101395.</title>
        <authorList>
            <person name="Cho S.H."/>
        </authorList>
    </citation>
    <scope>NUCLEOTIDE SEQUENCE [LARGE SCALE GENOMIC DNA]</scope>
    <source>
        <strain evidence="2 3">SRCM101395</strain>
    </source>
</reference>
<name>A0ABM6LL12_9BACI</name>
<dbReference type="InterPro" id="IPR031374">
    <property type="entry name" value="UPF0715"/>
</dbReference>
<evidence type="ECO:0000313" key="3">
    <source>
        <dbReference type="Proteomes" id="UP000196877"/>
    </source>
</evidence>
<keyword evidence="1" id="KW-0812">Transmembrane</keyword>
<proteinExistence type="predicted"/>
<dbReference type="RefSeq" id="WP_006638597.1">
    <property type="nucleotide sequence ID" value="NZ_JALAMG010000003.1"/>
</dbReference>
<dbReference type="Proteomes" id="UP000196877">
    <property type="component" value="Chromosome"/>
</dbReference>